<evidence type="ECO:0000313" key="2">
    <source>
        <dbReference type="EMBL" id="MFC7299238.1"/>
    </source>
</evidence>
<comment type="caution">
    <text evidence="2">The sequence shown here is derived from an EMBL/GenBank/DDBJ whole genome shotgun (WGS) entry which is preliminary data.</text>
</comment>
<evidence type="ECO:0000313" key="3">
    <source>
        <dbReference type="Proteomes" id="UP001596379"/>
    </source>
</evidence>
<dbReference type="RefSeq" id="WP_012080885.1">
    <property type="nucleotide sequence ID" value="NZ_JBHTCC010000002.1"/>
</dbReference>
<proteinExistence type="predicted"/>
<reference evidence="3" key="1">
    <citation type="journal article" date="2019" name="Int. J. Syst. Evol. Microbiol.">
        <title>The Global Catalogue of Microorganisms (GCM) 10K type strain sequencing project: providing services to taxonomists for standard genome sequencing and annotation.</title>
        <authorList>
            <consortium name="The Broad Institute Genomics Platform"/>
            <consortium name="The Broad Institute Genome Sequencing Center for Infectious Disease"/>
            <person name="Wu L."/>
            <person name="Ma J."/>
        </authorList>
    </citation>
    <scope>NUCLEOTIDE SEQUENCE [LARGE SCALE GENOMIC DNA]</scope>
    <source>
        <strain evidence="3">CCUG 36956</strain>
    </source>
</reference>
<dbReference type="Pfam" id="PF06527">
    <property type="entry name" value="TniQ"/>
    <property type="match status" value="1"/>
</dbReference>
<gene>
    <name evidence="2" type="ORF">ACFQO0_12395</name>
</gene>
<evidence type="ECO:0000259" key="1">
    <source>
        <dbReference type="Pfam" id="PF06527"/>
    </source>
</evidence>
<sequence length="385" mass="43813">MSEIFLERPNPFPRESALGWALRAAELNALPDALKLATLCKNFHATTSLVNFNPGELASWFDKAPSILGFMSYRSLTKTSPPMFRTQPVAPKMLNLRTPRICPSCVEENGYIHAFWDLDLVSICPTHRIALVTRCSACNKHLSWKRPGLLICSCGAKIKQDGVQASKSLVTLHQQLEITAYSKQTKALNQLHIGNTAFKYISLRFLIKFIETTARIHIPKGRSRMAISLLDKIQILEKSAELLSDWPINFCKFLALLNQEPYPESKGIKIFEKRFLHHYIEKLFVAAEDYVEGAEILDLLFNQVLTYPNSGMYRELTVFNIFQSKTLDRTYCSSSNVKELSTSTIENLKRDFSFNSLRISASENYLNHGVRNQSFNEYLIARGTD</sequence>
<dbReference type="EMBL" id="JBHTCC010000002">
    <property type="protein sequence ID" value="MFC7299238.1"/>
    <property type="molecule type" value="Genomic_DNA"/>
</dbReference>
<organism evidence="2 3">
    <name type="scientific">Herminiimonas aquatilis</name>
    <dbReference type="NCBI Taxonomy" id="345342"/>
    <lineage>
        <taxon>Bacteria</taxon>
        <taxon>Pseudomonadati</taxon>
        <taxon>Pseudomonadota</taxon>
        <taxon>Betaproteobacteria</taxon>
        <taxon>Burkholderiales</taxon>
        <taxon>Oxalobacteraceae</taxon>
        <taxon>Herminiimonas</taxon>
    </lineage>
</organism>
<protein>
    <submittedName>
        <fullName evidence="2">TniQ family protein</fullName>
    </submittedName>
</protein>
<dbReference type="InterPro" id="IPR009492">
    <property type="entry name" value="TniQ"/>
</dbReference>
<keyword evidence="3" id="KW-1185">Reference proteome</keyword>
<feature type="domain" description="TniQ" evidence="1">
    <location>
        <begin position="8"/>
        <end position="131"/>
    </location>
</feature>
<dbReference type="Proteomes" id="UP001596379">
    <property type="component" value="Unassembled WGS sequence"/>
</dbReference>
<accession>A0ABW2J814</accession>
<name>A0ABW2J814_9BURK</name>